<dbReference type="GO" id="GO:0016020">
    <property type="term" value="C:membrane"/>
    <property type="evidence" value="ECO:0007669"/>
    <property type="project" value="UniProtKB-SubCell"/>
</dbReference>
<reference evidence="8" key="1">
    <citation type="submission" date="2013-11" db="EMBL/GenBank/DDBJ databases">
        <title>The genomic landscape of the Guanapo guppy.</title>
        <authorList>
            <person name="Kuenstner A."/>
            <person name="Dreyer C."/>
        </authorList>
    </citation>
    <scope>NUCLEOTIDE SEQUENCE</scope>
    <source>
        <strain evidence="8">Guanapo</strain>
    </source>
</reference>
<evidence type="ECO:0000256" key="5">
    <source>
        <dbReference type="SAM" id="Phobius"/>
    </source>
</evidence>
<protein>
    <recommendedName>
        <fullName evidence="6">TMEM248/TMEM219 domain-containing protein</fullName>
    </recommendedName>
</protein>
<accession>A0A3P9MW21</accession>
<dbReference type="InterPro" id="IPR039587">
    <property type="entry name" value="TMEM248/TMEM219_dom"/>
</dbReference>
<reference evidence="7" key="2">
    <citation type="submission" date="2025-08" db="UniProtKB">
        <authorList>
            <consortium name="Ensembl"/>
        </authorList>
    </citation>
    <scope>IDENTIFICATION</scope>
    <source>
        <strain evidence="7">Guanapo</strain>
    </source>
</reference>
<dbReference type="GeneTree" id="ENSGT00940000153883"/>
<dbReference type="OMA" id="TCYSLNF"/>
<evidence type="ECO:0000313" key="8">
    <source>
        <dbReference type="Proteomes" id="UP000242638"/>
    </source>
</evidence>
<organism evidence="7 8">
    <name type="scientific">Poecilia reticulata</name>
    <name type="common">Guppy</name>
    <name type="synonym">Acanthophacelus reticulatus</name>
    <dbReference type="NCBI Taxonomy" id="8081"/>
    <lineage>
        <taxon>Eukaryota</taxon>
        <taxon>Metazoa</taxon>
        <taxon>Chordata</taxon>
        <taxon>Craniata</taxon>
        <taxon>Vertebrata</taxon>
        <taxon>Euteleostomi</taxon>
        <taxon>Actinopterygii</taxon>
        <taxon>Neopterygii</taxon>
        <taxon>Teleostei</taxon>
        <taxon>Neoteleostei</taxon>
        <taxon>Acanthomorphata</taxon>
        <taxon>Ovalentaria</taxon>
        <taxon>Atherinomorphae</taxon>
        <taxon>Cyprinodontiformes</taxon>
        <taxon>Poeciliidae</taxon>
        <taxon>Poeciliinae</taxon>
        <taxon>Poecilia</taxon>
    </lineage>
</organism>
<evidence type="ECO:0000256" key="3">
    <source>
        <dbReference type="ARBA" id="ARBA00022989"/>
    </source>
</evidence>
<name>A0A3P9MW21_POERE</name>
<evidence type="ECO:0000259" key="6">
    <source>
        <dbReference type="Pfam" id="PF14940"/>
    </source>
</evidence>
<dbReference type="Pfam" id="PF14940">
    <property type="entry name" value="TMEM219"/>
    <property type="match status" value="1"/>
</dbReference>
<evidence type="ECO:0000256" key="2">
    <source>
        <dbReference type="ARBA" id="ARBA00022692"/>
    </source>
</evidence>
<feature type="domain" description="TMEM248/TMEM219" evidence="6">
    <location>
        <begin position="7"/>
        <end position="217"/>
    </location>
</feature>
<comment type="subcellular location">
    <subcellularLocation>
        <location evidence="1">Membrane</location>
    </subcellularLocation>
</comment>
<proteinExistence type="predicted"/>
<evidence type="ECO:0000256" key="1">
    <source>
        <dbReference type="ARBA" id="ARBA00004370"/>
    </source>
</evidence>
<reference evidence="7" key="3">
    <citation type="submission" date="2025-09" db="UniProtKB">
        <authorList>
            <consortium name="Ensembl"/>
        </authorList>
    </citation>
    <scope>IDENTIFICATION</scope>
    <source>
        <strain evidence="7">Guanapo</strain>
    </source>
</reference>
<dbReference type="PANTHER" id="PTHR16002:SF6">
    <property type="entry name" value="INSULIN-LIKE GROWTH FACTOR-BINDING PROTEIN 3 RECEPTOR"/>
    <property type="match status" value="1"/>
</dbReference>
<keyword evidence="2 5" id="KW-0812">Transmembrane</keyword>
<evidence type="ECO:0000313" key="7">
    <source>
        <dbReference type="Ensembl" id="ENSPREP00000001506.1"/>
    </source>
</evidence>
<dbReference type="Bgee" id="ENSPREG00000001107">
    <property type="expression patterns" value="Expressed in caudal fin and 1 other cell type or tissue"/>
</dbReference>
<keyword evidence="3 5" id="KW-1133">Transmembrane helix</keyword>
<dbReference type="AlphaFoldDB" id="A0A3P9MW21"/>
<keyword evidence="4 5" id="KW-0472">Membrane</keyword>
<dbReference type="Proteomes" id="UP000242638">
    <property type="component" value="Unassembled WGS sequence"/>
</dbReference>
<dbReference type="PANTHER" id="PTHR16002">
    <property type="entry name" value="TRANSMEMBRANE PROTEIN 248-LIKE"/>
    <property type="match status" value="1"/>
</dbReference>
<evidence type="ECO:0000256" key="4">
    <source>
        <dbReference type="ARBA" id="ARBA00023136"/>
    </source>
</evidence>
<dbReference type="InterPro" id="IPR039493">
    <property type="entry name" value="TMEM248/TMEM219"/>
</dbReference>
<keyword evidence="8" id="KW-1185">Reference proteome</keyword>
<feature type="transmembrane region" description="Helical" evidence="5">
    <location>
        <begin position="20"/>
        <end position="39"/>
    </location>
</feature>
<sequence length="280" mass="30477">MSQGSNLREYVSHNPPGATFFLCLLALAFSFIVLSSYSYSHSLPNPDIEQDWNTLLLSFSKFHLCEKENASSPAHTSPIAPLQTIQEKDKKTSINATSSSVTDLHLHVPLTVTSSSPSGTLKDIVLYTTLTAKQLKLGGYKELVSLALGILPEDSEHICLTIRAPTHILPANPLPPECFASESNIPRIPVEVTNQLPASSQTCYSMHFKKDPSLTVMLTLEEQGVAVKHLVEVSVSLLGVCLILCIAPIHWTHFTIQALPTSLASHNSCVDLVCKQAHLS</sequence>
<dbReference type="Ensembl" id="ENSPRET00000001548.1">
    <property type="protein sequence ID" value="ENSPREP00000001506.1"/>
    <property type="gene ID" value="ENSPREG00000001107.1"/>
</dbReference>